<dbReference type="SUPFAM" id="SSF56300">
    <property type="entry name" value="Metallo-dependent phosphatases"/>
    <property type="match status" value="1"/>
</dbReference>
<dbReference type="GeneID" id="34522502"/>
<reference evidence="3" key="1">
    <citation type="submission" date="2013-12" db="EMBL/GenBank/DDBJ databases">
        <authorList>
            <person name="Genoscope - CEA"/>
        </authorList>
    </citation>
    <scope>NUCLEOTIDE SEQUENCE</scope>
    <source>
        <strain evidence="3">CBS 1993</strain>
    </source>
</reference>
<protein>
    <recommendedName>
        <fullName evidence="2">Calcineurin-like phosphoesterase domain-containing protein</fullName>
    </recommendedName>
</protein>
<organism evidence="3 4">
    <name type="scientific">Kuraishia capsulata CBS 1993</name>
    <dbReference type="NCBI Taxonomy" id="1382522"/>
    <lineage>
        <taxon>Eukaryota</taxon>
        <taxon>Fungi</taxon>
        <taxon>Dikarya</taxon>
        <taxon>Ascomycota</taxon>
        <taxon>Saccharomycotina</taxon>
        <taxon>Pichiomycetes</taxon>
        <taxon>Pichiales</taxon>
        <taxon>Pichiaceae</taxon>
        <taxon>Kuraishia</taxon>
    </lineage>
</organism>
<evidence type="ECO:0000313" key="4">
    <source>
        <dbReference type="Proteomes" id="UP000019384"/>
    </source>
</evidence>
<dbReference type="GO" id="GO:0016791">
    <property type="term" value="F:phosphatase activity"/>
    <property type="evidence" value="ECO:0007669"/>
    <property type="project" value="TreeGrafter"/>
</dbReference>
<dbReference type="AlphaFoldDB" id="W6MXM0"/>
<dbReference type="Gene3D" id="3.60.21.10">
    <property type="match status" value="1"/>
</dbReference>
<dbReference type="Proteomes" id="UP000019384">
    <property type="component" value="Unassembled WGS sequence"/>
</dbReference>
<sequence>MPTMAGGENEALLETQSYPYYDEDGYSIYSENTTKRKQVLRYAIYAVGFLVGLPLLYFLLIYLPNLAPPGVTIPQMTKVGESKVYLHPLVSQSAQVFDKDEDEETQTLGLEPFRQSPPQFDEFEFLDSNDPLLEEHLKSIALEKHAKKPVRRLIIIGDVHASLKQLTKLLDKVQYDGGKEDEVILLGDFVAKGKDSIGVLDWAIMHNSGCVLGNHELSVLERYAQFHGVSPPNFGLDTRVSTQLFDLDEEMRIAKRLRPEHVSFLASCPVINQLGPVPHMNKKQTHYLANPLNGVAVHGGLIWNMTLENQDPDVVTTVRSLLPPDFVVATDDPHDQGSQPWSRYWNKHQRLVYKSAPKEDLKSGKPVGTMVLYGHDAKRGLKYKEYTTGLDSGCVYGGKLSAEVIWSEAQTKADGTSKVVYQRQSVQVSC</sequence>
<evidence type="ECO:0000313" key="3">
    <source>
        <dbReference type="EMBL" id="CDK29125.1"/>
    </source>
</evidence>
<dbReference type="InterPro" id="IPR050126">
    <property type="entry name" value="Ap4A_hydrolase"/>
</dbReference>
<reference evidence="3" key="2">
    <citation type="submission" date="2014-02" db="EMBL/GenBank/DDBJ databases">
        <title>Complete DNA sequence of /Kuraishia capsulata/ illustrates novel genomic features among budding yeasts (/Saccharomycotina/).</title>
        <authorList>
            <person name="Morales L."/>
            <person name="Noel B."/>
            <person name="Porcel B."/>
            <person name="Marcet-Houben M."/>
            <person name="Hullo M-F."/>
            <person name="Sacerdot C."/>
            <person name="Tekaia F."/>
            <person name="Leh-Louis V."/>
            <person name="Despons L."/>
            <person name="Khanna V."/>
            <person name="Aury J-M."/>
            <person name="Barbe V."/>
            <person name="Couloux A."/>
            <person name="Labadie K."/>
            <person name="Pelletier E."/>
            <person name="Souciet J-L."/>
            <person name="Boekhout T."/>
            <person name="Gabaldon T."/>
            <person name="Wincker P."/>
            <person name="Dujon B."/>
        </authorList>
    </citation>
    <scope>NUCLEOTIDE SEQUENCE</scope>
    <source>
        <strain evidence="3">CBS 1993</strain>
    </source>
</reference>
<dbReference type="HOGENOM" id="CLU_023125_0_1_1"/>
<accession>W6MXM0</accession>
<dbReference type="RefSeq" id="XP_022461114.1">
    <property type="nucleotide sequence ID" value="XM_022606265.1"/>
</dbReference>
<feature type="domain" description="Calcineurin-like phosphoesterase" evidence="2">
    <location>
        <begin position="152"/>
        <end position="245"/>
    </location>
</feature>
<dbReference type="GO" id="GO:0005737">
    <property type="term" value="C:cytoplasm"/>
    <property type="evidence" value="ECO:0007669"/>
    <property type="project" value="TreeGrafter"/>
</dbReference>
<keyword evidence="4" id="KW-1185">Reference proteome</keyword>
<dbReference type="STRING" id="1382522.W6MXM0"/>
<dbReference type="Pfam" id="PF00149">
    <property type="entry name" value="Metallophos"/>
    <property type="match status" value="1"/>
</dbReference>
<keyword evidence="1" id="KW-1133">Transmembrane helix</keyword>
<keyword evidence="1" id="KW-0812">Transmembrane</keyword>
<proteinExistence type="predicted"/>
<gene>
    <name evidence="3" type="ORF">KUCA_T00005112001</name>
</gene>
<dbReference type="InterPro" id="IPR004843">
    <property type="entry name" value="Calcineurin-like_PHP"/>
</dbReference>
<dbReference type="GO" id="GO:0006798">
    <property type="term" value="P:polyphosphate catabolic process"/>
    <property type="evidence" value="ECO:0007669"/>
    <property type="project" value="TreeGrafter"/>
</dbReference>
<dbReference type="EMBL" id="HG793130">
    <property type="protein sequence ID" value="CDK29125.1"/>
    <property type="molecule type" value="Genomic_DNA"/>
</dbReference>
<keyword evidence="1" id="KW-0472">Membrane</keyword>
<evidence type="ECO:0000256" key="1">
    <source>
        <dbReference type="SAM" id="Phobius"/>
    </source>
</evidence>
<dbReference type="InterPro" id="IPR029052">
    <property type="entry name" value="Metallo-depent_PP-like"/>
</dbReference>
<dbReference type="PANTHER" id="PTHR42850">
    <property type="entry name" value="METALLOPHOSPHOESTERASE"/>
    <property type="match status" value="1"/>
</dbReference>
<dbReference type="GO" id="GO:0000298">
    <property type="term" value="F:endopolyphosphatase activity"/>
    <property type="evidence" value="ECO:0007669"/>
    <property type="project" value="TreeGrafter"/>
</dbReference>
<evidence type="ECO:0000259" key="2">
    <source>
        <dbReference type="Pfam" id="PF00149"/>
    </source>
</evidence>
<name>W6MXM0_9ASCO</name>
<dbReference type="OrthoDB" id="10267127at2759"/>
<dbReference type="PANTHER" id="PTHR42850:SF4">
    <property type="entry name" value="ZINC-DEPENDENT ENDOPOLYPHOSPHATASE"/>
    <property type="match status" value="1"/>
</dbReference>
<dbReference type="CDD" id="cd00144">
    <property type="entry name" value="MPP_PPP_family"/>
    <property type="match status" value="1"/>
</dbReference>
<feature type="transmembrane region" description="Helical" evidence="1">
    <location>
        <begin position="42"/>
        <end position="63"/>
    </location>
</feature>